<evidence type="ECO:0000256" key="1">
    <source>
        <dbReference type="SAM" id="MobiDB-lite"/>
    </source>
</evidence>
<comment type="caution">
    <text evidence="2">The sequence shown here is derived from an EMBL/GenBank/DDBJ whole genome shotgun (WGS) entry which is preliminary data.</text>
</comment>
<accession>A0ABV7JLM1</accession>
<feature type="compositionally biased region" description="Basic and acidic residues" evidence="1">
    <location>
        <begin position="100"/>
        <end position="113"/>
    </location>
</feature>
<feature type="compositionally biased region" description="Acidic residues" evidence="1">
    <location>
        <begin position="128"/>
        <end position="140"/>
    </location>
</feature>
<feature type="compositionally biased region" description="Basic and acidic residues" evidence="1">
    <location>
        <begin position="71"/>
        <end position="93"/>
    </location>
</feature>
<feature type="compositionally biased region" description="Acidic residues" evidence="1">
    <location>
        <begin position="166"/>
        <end position="185"/>
    </location>
</feature>
<feature type="compositionally biased region" description="Basic and acidic residues" evidence="1">
    <location>
        <begin position="189"/>
        <end position="200"/>
    </location>
</feature>
<dbReference type="EMBL" id="JBHRTA010000038">
    <property type="protein sequence ID" value="MFC3198995.1"/>
    <property type="molecule type" value="Genomic_DNA"/>
</dbReference>
<protein>
    <submittedName>
        <fullName evidence="2">Uncharacterized protein</fullName>
    </submittedName>
</protein>
<feature type="compositionally biased region" description="Polar residues" evidence="1">
    <location>
        <begin position="152"/>
        <end position="165"/>
    </location>
</feature>
<feature type="region of interest" description="Disordered" evidence="1">
    <location>
        <begin position="71"/>
        <end position="229"/>
    </location>
</feature>
<organism evidence="2 3">
    <name type="scientific">Parapedobacter deserti</name>
    <dbReference type="NCBI Taxonomy" id="1912957"/>
    <lineage>
        <taxon>Bacteria</taxon>
        <taxon>Pseudomonadati</taxon>
        <taxon>Bacteroidota</taxon>
        <taxon>Sphingobacteriia</taxon>
        <taxon>Sphingobacteriales</taxon>
        <taxon>Sphingobacteriaceae</taxon>
        <taxon>Parapedobacter</taxon>
    </lineage>
</organism>
<proteinExistence type="predicted"/>
<sequence length="341" mass="37760">MATKQQVLTKIGTLLKDINEQYEALERIETTEDQHLSGDLFEATVNYFAAHVVLYNKLLKREDVKAADTLQAERVEPTADDQKGSSGQTDDRSIFTPSIEAEREKELHVRQVEEVTAVSGDTGTNEVANEEIGEEAETEEANDKKSVDQVEARSTTAPKDSQETGDSQETEDTGDADEPEVDDSVNDIGEGRRQTPERGEVVNQVTIEKKEIHVSASDLPTGQPSEHERPARPLTVNEMISAQRKAGAGSSNALFAARRGDGERITDLKSAISLNDKLLFIKDLFNGYSLAYSEAIELLNRYDDFASADAFLQANYAEKNNWADKQATVDKLYGILRKRFA</sequence>
<reference evidence="3" key="1">
    <citation type="journal article" date="2019" name="Int. J. Syst. Evol. Microbiol.">
        <title>The Global Catalogue of Microorganisms (GCM) 10K type strain sequencing project: providing services to taxonomists for standard genome sequencing and annotation.</title>
        <authorList>
            <consortium name="The Broad Institute Genomics Platform"/>
            <consortium name="The Broad Institute Genome Sequencing Center for Infectious Disease"/>
            <person name="Wu L."/>
            <person name="Ma J."/>
        </authorList>
    </citation>
    <scope>NUCLEOTIDE SEQUENCE [LARGE SCALE GENOMIC DNA]</scope>
    <source>
        <strain evidence="3">KCTC 52416</strain>
    </source>
</reference>
<gene>
    <name evidence="2" type="ORF">ACFOET_15330</name>
</gene>
<feature type="compositionally biased region" description="Basic and acidic residues" evidence="1">
    <location>
        <begin position="141"/>
        <end position="151"/>
    </location>
</feature>
<dbReference type="Proteomes" id="UP001595526">
    <property type="component" value="Unassembled WGS sequence"/>
</dbReference>
<name>A0ABV7JLM1_9SPHI</name>
<keyword evidence="3" id="KW-1185">Reference proteome</keyword>
<evidence type="ECO:0000313" key="2">
    <source>
        <dbReference type="EMBL" id="MFC3198995.1"/>
    </source>
</evidence>
<dbReference type="RefSeq" id="WP_379024191.1">
    <property type="nucleotide sequence ID" value="NZ_JBHRTA010000038.1"/>
</dbReference>
<evidence type="ECO:0000313" key="3">
    <source>
        <dbReference type="Proteomes" id="UP001595526"/>
    </source>
</evidence>